<dbReference type="InterPro" id="IPR036844">
    <property type="entry name" value="Hint_dom_sf"/>
</dbReference>
<evidence type="ECO:0000313" key="2">
    <source>
        <dbReference type="EMBL" id="NVN39731.1"/>
    </source>
</evidence>
<evidence type="ECO:0000313" key="3">
    <source>
        <dbReference type="Proteomes" id="UP000585665"/>
    </source>
</evidence>
<feature type="domain" description="Hedgehog/Intein (Hint)" evidence="1">
    <location>
        <begin position="294"/>
        <end position="434"/>
    </location>
</feature>
<gene>
    <name evidence="2" type="ORF">HUK82_04010</name>
</gene>
<dbReference type="Pfam" id="PF13403">
    <property type="entry name" value="Hint_2"/>
    <property type="match status" value="1"/>
</dbReference>
<dbReference type="SUPFAM" id="SSF51294">
    <property type="entry name" value="Hedgehog/intein (Hint) domain"/>
    <property type="match status" value="1"/>
</dbReference>
<accession>A0A850PF51</accession>
<organism evidence="2 3">
    <name type="scientific">Ameyamaea chiangmaiensis</name>
    <dbReference type="NCBI Taxonomy" id="442969"/>
    <lineage>
        <taxon>Bacteria</taxon>
        <taxon>Pseudomonadati</taxon>
        <taxon>Pseudomonadota</taxon>
        <taxon>Alphaproteobacteria</taxon>
        <taxon>Acetobacterales</taxon>
        <taxon>Acetobacteraceae</taxon>
        <taxon>Ameyamaea</taxon>
    </lineage>
</organism>
<reference evidence="2 3" key="1">
    <citation type="submission" date="2020-06" db="EMBL/GenBank/DDBJ databases">
        <title>Description of novel acetic acid bacteria.</title>
        <authorList>
            <person name="Sombolestani A."/>
        </authorList>
    </citation>
    <scope>NUCLEOTIDE SEQUENCE [LARGE SCALE GENOMIC DNA]</scope>
    <source>
        <strain evidence="2 3">LMG 27010</strain>
    </source>
</reference>
<protein>
    <submittedName>
        <fullName evidence="2">Hint domain-containing protein</fullName>
    </submittedName>
</protein>
<dbReference type="RefSeq" id="WP_176612711.1">
    <property type="nucleotide sequence ID" value="NZ_JABXXR010000015.1"/>
</dbReference>
<proteinExistence type="predicted"/>
<dbReference type="AlphaFoldDB" id="A0A850PF51"/>
<dbReference type="EMBL" id="JABXXR010000015">
    <property type="protein sequence ID" value="NVN39731.1"/>
    <property type="molecule type" value="Genomic_DNA"/>
</dbReference>
<dbReference type="InterPro" id="IPR028992">
    <property type="entry name" value="Hedgehog/Intein_dom"/>
</dbReference>
<dbReference type="Proteomes" id="UP000585665">
    <property type="component" value="Unassembled WGS sequence"/>
</dbReference>
<evidence type="ECO:0000259" key="1">
    <source>
        <dbReference type="Pfam" id="PF13403"/>
    </source>
</evidence>
<keyword evidence="3" id="KW-1185">Reference proteome</keyword>
<sequence>MMTISWVGGASGNSWWDSSNWSDPQGVWINNQLQSNFVPQAYPSDAVTIAGTHSASVIVNYVADAAHSSLESTQLSSLQVGSYATLDVLGPNVSGTVFSVESLTVAANGTLDINTTGTVALGNAPTVNGTLHITNTTVTTSSDSVTGSGVLIIDNASFGSASAMVQLGPKLTTDLRNNATIFLNDAQVGGTINVDGTANHIVLSDYDQTIAAPITGYNANTVITLERGSAAPQTATWTSNGDGTYTVNIAFDIFGNGIKLTKVSFASTPSGTSGTLTITKNSDGSWDVSGANACFLAGSMIRTPKGEVAVETLCAGDEISGFDPASGEETVLTVVRAARSTAYVRGNMAREDADYPVRIRAGAIADGIPARDLLVTAEHCLFLNGRFVPVRMLVNERSIAYDTTFSVYDYFHVEVEHHAVIMANGVLTESYLDTGHHVGFGSDTVVALHPVAKTWASDAAVPLDVSRAFVEPLFRQFEQRAIEAGIEAQHTQPAVTDDADLHIVGDNGRILRPVRRTGGHVMFMAPSTMKVARLVSRSSRPSDTVGPFVDDRRSLGVLIGKVCLFTPDTAQDITCHLTDAGLSGWHGLEGGACRWTTGNATLPLPEREQSAVSMLAIEVLAAGPYRAEQDTVATAAIA</sequence>
<dbReference type="Gene3D" id="2.170.16.10">
    <property type="entry name" value="Hedgehog/Intein (Hint) domain"/>
    <property type="match status" value="1"/>
</dbReference>
<comment type="caution">
    <text evidence="2">The sequence shown here is derived from an EMBL/GenBank/DDBJ whole genome shotgun (WGS) entry which is preliminary data.</text>
</comment>
<name>A0A850PF51_9PROT</name>